<reference evidence="10 11" key="1">
    <citation type="submission" date="2024-08" db="EMBL/GenBank/DDBJ databases">
        <title>Two novel Cytobacillus novel species.</title>
        <authorList>
            <person name="Liu G."/>
        </authorList>
    </citation>
    <scope>NUCLEOTIDE SEQUENCE [LARGE SCALE GENOMIC DNA]</scope>
    <source>
        <strain evidence="10 11">FJAT-53684</strain>
    </source>
</reference>
<dbReference type="SUPFAM" id="SSF54506">
    <property type="entry name" value="Diaminopimelate epimerase-like"/>
    <property type="match status" value="2"/>
</dbReference>
<feature type="binding site" evidence="8">
    <location>
        <begin position="215"/>
        <end position="216"/>
    </location>
    <ligand>
        <name>substrate</name>
    </ligand>
</feature>
<dbReference type="GO" id="GO:0008837">
    <property type="term" value="F:diaminopimelate epimerase activity"/>
    <property type="evidence" value="ECO:0007669"/>
    <property type="project" value="UniProtKB-EC"/>
</dbReference>
<keyword evidence="6 8" id="KW-0413">Isomerase</keyword>
<dbReference type="HAMAP" id="MF_00197">
    <property type="entry name" value="DAP_epimerase"/>
    <property type="match status" value="1"/>
</dbReference>
<dbReference type="Pfam" id="PF01678">
    <property type="entry name" value="DAP_epimerase"/>
    <property type="match status" value="2"/>
</dbReference>
<evidence type="ECO:0000256" key="3">
    <source>
        <dbReference type="ARBA" id="ARBA00013080"/>
    </source>
</evidence>
<evidence type="ECO:0000256" key="1">
    <source>
        <dbReference type="ARBA" id="ARBA00005196"/>
    </source>
</evidence>
<name>A0ABW6K1W6_9BACI</name>
<evidence type="ECO:0000256" key="8">
    <source>
        <dbReference type="HAMAP-Rule" id="MF_00197"/>
    </source>
</evidence>
<feature type="site" description="Could be important to modulate the pK values of the two catalytic cysteine residues" evidence="8">
    <location>
        <position position="215"/>
    </location>
</feature>
<comment type="subunit">
    <text evidence="8">Homodimer.</text>
</comment>
<keyword evidence="4 8" id="KW-0028">Amino-acid biosynthesis</keyword>
<accession>A0ABW6K1W6</accession>
<dbReference type="NCBIfam" id="TIGR00652">
    <property type="entry name" value="DapF"/>
    <property type="match status" value="1"/>
</dbReference>
<dbReference type="EMBL" id="JBIACJ010000011">
    <property type="protein sequence ID" value="MFE8698171.1"/>
    <property type="molecule type" value="Genomic_DNA"/>
</dbReference>
<dbReference type="PANTHER" id="PTHR31689">
    <property type="entry name" value="DIAMINOPIMELATE EPIMERASE, CHLOROPLASTIC"/>
    <property type="match status" value="1"/>
</dbReference>
<organism evidence="10 11">
    <name type="scientific">Cytobacillus mangrovibacter</name>
    <dbReference type="NCBI Taxonomy" id="3299024"/>
    <lineage>
        <taxon>Bacteria</taxon>
        <taxon>Bacillati</taxon>
        <taxon>Bacillota</taxon>
        <taxon>Bacilli</taxon>
        <taxon>Bacillales</taxon>
        <taxon>Bacillaceae</taxon>
        <taxon>Cytobacillus</taxon>
    </lineage>
</organism>
<evidence type="ECO:0000256" key="6">
    <source>
        <dbReference type="ARBA" id="ARBA00023235"/>
    </source>
</evidence>
<feature type="binding site" evidence="8">
    <location>
        <begin position="225"/>
        <end position="226"/>
    </location>
    <ligand>
        <name>substrate</name>
    </ligand>
</feature>
<dbReference type="PROSITE" id="PS01326">
    <property type="entry name" value="DAP_EPIMERASE"/>
    <property type="match status" value="1"/>
</dbReference>
<comment type="similarity">
    <text evidence="2 8">Belongs to the diaminopimelate epimerase family.</text>
</comment>
<sequence length="291" mass="32098">MQFTKMHGLGNNYIFFNLLEMPMENEDFAELARTVSDVNFGIGSDGIILMCPSDVADFKMRIFNEDGSEGKNCGNGLRCVAKYLFDHMYATSTNFTIETLGGIVSVEVEADKKRVVRHVTIDMGKPQLLKGMIPMKGDPLSSAINESLSIGGQIYPMTCVSMGNPHAILFVDDVNEFPLEEVGPVIECADLFPERVNLGIVQVKNRQELHYRVWERGSGITMACGTGACAAVVAATLNHYVDRHIPITVQLPGGKLMISWDENDHVWKRGEAAYICHGELAIEGIIPVENK</sequence>
<proteinExistence type="inferred from homology"/>
<keyword evidence="11" id="KW-1185">Reference proteome</keyword>
<comment type="pathway">
    <text evidence="1 8">Amino-acid biosynthesis; L-lysine biosynthesis via DAP pathway; DL-2,6-diaminopimelate from LL-2,6-diaminopimelate: step 1/1.</text>
</comment>
<dbReference type="InterPro" id="IPR001653">
    <property type="entry name" value="DAP_epimerase_DapF"/>
</dbReference>
<feature type="binding site" evidence="8">
    <location>
        <position position="11"/>
    </location>
    <ligand>
        <name>substrate</name>
    </ligand>
</feature>
<comment type="subcellular location">
    <subcellularLocation>
        <location evidence="8">Cytoplasm</location>
    </subcellularLocation>
</comment>
<evidence type="ECO:0000313" key="11">
    <source>
        <dbReference type="Proteomes" id="UP001601058"/>
    </source>
</evidence>
<feature type="active site" description="Proton donor" evidence="8">
    <location>
        <position position="73"/>
    </location>
</feature>
<evidence type="ECO:0000256" key="5">
    <source>
        <dbReference type="ARBA" id="ARBA00023154"/>
    </source>
</evidence>
<dbReference type="RefSeq" id="WP_389222311.1">
    <property type="nucleotide sequence ID" value="NZ_JBIACJ010000011.1"/>
</dbReference>
<evidence type="ECO:0000313" key="10">
    <source>
        <dbReference type="EMBL" id="MFE8698171.1"/>
    </source>
</evidence>
<keyword evidence="5 8" id="KW-0457">Lysine biosynthesis</keyword>
<evidence type="ECO:0000256" key="4">
    <source>
        <dbReference type="ARBA" id="ARBA00022605"/>
    </source>
</evidence>
<dbReference type="Proteomes" id="UP001601058">
    <property type="component" value="Unassembled WGS sequence"/>
</dbReference>
<feature type="active site" evidence="9">
    <location>
        <position position="73"/>
    </location>
</feature>
<feature type="binding site" evidence="8">
    <location>
        <begin position="74"/>
        <end position="75"/>
    </location>
    <ligand>
        <name>substrate</name>
    </ligand>
</feature>
<feature type="binding site" evidence="8">
    <location>
        <position position="164"/>
    </location>
    <ligand>
        <name>substrate</name>
    </ligand>
</feature>
<dbReference type="InterPro" id="IPR018510">
    <property type="entry name" value="DAP_epimerase_AS"/>
</dbReference>
<comment type="caution">
    <text evidence="8">Lacks conserved residue(s) required for the propagation of feature annotation.</text>
</comment>
<evidence type="ECO:0000256" key="2">
    <source>
        <dbReference type="ARBA" id="ARBA00010219"/>
    </source>
</evidence>
<feature type="site" description="Could be important to modulate the pK values of the two catalytic cysteine residues" evidence="8">
    <location>
        <position position="166"/>
    </location>
</feature>
<feature type="binding site" evidence="8">
    <location>
        <position position="64"/>
    </location>
    <ligand>
        <name>substrate</name>
    </ligand>
</feature>
<dbReference type="Gene3D" id="3.10.310.10">
    <property type="entry name" value="Diaminopimelate Epimerase, Chain A, domain 1"/>
    <property type="match status" value="2"/>
</dbReference>
<evidence type="ECO:0000256" key="7">
    <source>
        <dbReference type="ARBA" id="ARBA00051712"/>
    </source>
</evidence>
<comment type="catalytic activity">
    <reaction evidence="7 8">
        <text>(2S,6S)-2,6-diaminopimelate = meso-2,6-diaminopimelate</text>
        <dbReference type="Rhea" id="RHEA:15393"/>
        <dbReference type="ChEBI" id="CHEBI:57609"/>
        <dbReference type="ChEBI" id="CHEBI:57791"/>
        <dbReference type="EC" id="5.1.1.7"/>
    </reaction>
</comment>
<protein>
    <recommendedName>
        <fullName evidence="3 8">Diaminopimelate epimerase</fullName>
        <shortName evidence="8">DAP epimerase</shortName>
        <ecNumber evidence="3 8">5.1.1.7</ecNumber>
    </recommendedName>
    <alternativeName>
        <fullName evidence="8">PLP-independent amino acid racemase</fullName>
    </alternativeName>
</protein>
<keyword evidence="8" id="KW-0963">Cytoplasm</keyword>
<dbReference type="PANTHER" id="PTHR31689:SF0">
    <property type="entry name" value="DIAMINOPIMELATE EPIMERASE"/>
    <property type="match status" value="1"/>
</dbReference>
<dbReference type="EC" id="5.1.1.7" evidence="3 8"/>
<feature type="binding site" evidence="8">
    <location>
        <position position="197"/>
    </location>
    <ligand>
        <name>substrate</name>
    </ligand>
</feature>
<comment type="function">
    <text evidence="8">Catalyzes the stereoinversion of LL-2,6-diaminopimelate (L,L-DAP) to meso-diaminopimelate (meso-DAP), a precursor of L-lysine and an essential component of the bacterial peptidoglycan.</text>
</comment>
<feature type="active site" description="Proton acceptor" evidence="8">
    <location>
        <position position="224"/>
    </location>
</feature>
<evidence type="ECO:0000256" key="9">
    <source>
        <dbReference type="PROSITE-ProRule" id="PRU10125"/>
    </source>
</evidence>
<comment type="caution">
    <text evidence="10">The sequence shown here is derived from an EMBL/GenBank/DDBJ whole genome shotgun (WGS) entry which is preliminary data.</text>
</comment>
<gene>
    <name evidence="8 10" type="primary">dapF</name>
    <name evidence="10" type="ORF">ACFYKT_17760</name>
</gene>